<proteinExistence type="inferred from homology"/>
<dbReference type="GO" id="GO:0016757">
    <property type="term" value="F:glycosyltransferase activity"/>
    <property type="evidence" value="ECO:0007669"/>
    <property type="project" value="UniProtKB-KW"/>
</dbReference>
<keyword evidence="2 5" id="KW-0328">Glycosyltransferase</keyword>
<dbReference type="Pfam" id="PF00535">
    <property type="entry name" value="Glycos_transf_2"/>
    <property type="match status" value="1"/>
</dbReference>
<evidence type="ECO:0000256" key="1">
    <source>
        <dbReference type="ARBA" id="ARBA00006739"/>
    </source>
</evidence>
<evidence type="ECO:0000259" key="4">
    <source>
        <dbReference type="Pfam" id="PF00535"/>
    </source>
</evidence>
<organism evidence="5">
    <name type="scientific">Enterobacter cloacae</name>
    <dbReference type="NCBI Taxonomy" id="550"/>
    <lineage>
        <taxon>Bacteria</taxon>
        <taxon>Pseudomonadati</taxon>
        <taxon>Pseudomonadota</taxon>
        <taxon>Gammaproteobacteria</taxon>
        <taxon>Enterobacterales</taxon>
        <taxon>Enterobacteriaceae</taxon>
        <taxon>Enterobacter</taxon>
        <taxon>Enterobacter cloacae complex</taxon>
    </lineage>
</organism>
<evidence type="ECO:0000256" key="2">
    <source>
        <dbReference type="ARBA" id="ARBA00022676"/>
    </source>
</evidence>
<evidence type="ECO:0000313" key="5">
    <source>
        <dbReference type="EMBL" id="QHR93122.1"/>
    </source>
</evidence>
<dbReference type="AlphaFoldDB" id="A0A6B9XSU1"/>
<sequence>MKFTVLLSLYYKEKPEYLYQCLQSINNNTLKPDQVVIVYDGPVGEDLSAVVNEFIPLLNINIVELPENVGLGKALNHGMNFCQNNLVLRMDTDDVCLPDRFEHQVSLMTQHPNVALSGGAISEFSEDMTCSQGIRFSVCSHEQIKEYAKKRSPFNHMTVAFKKNVIQSVGGYQHHFLMEDYNLWLRVIAAGHETLNLNKVLVNVRAGQNMISRRRGLTYVKSEIRLAKLKYELKIDNIFNIFVCSVMRIVPRLLPTPLLGLVYKALRK</sequence>
<dbReference type="PANTHER" id="PTHR43685:SF5">
    <property type="entry name" value="GLYCOSYLTRANSFERASE EPSE-RELATED"/>
    <property type="match status" value="1"/>
</dbReference>
<dbReference type="PANTHER" id="PTHR43685">
    <property type="entry name" value="GLYCOSYLTRANSFERASE"/>
    <property type="match status" value="1"/>
</dbReference>
<feature type="domain" description="Glycosyltransferase 2-like" evidence="4">
    <location>
        <begin position="11"/>
        <end position="160"/>
    </location>
</feature>
<dbReference type="EMBL" id="MK595717">
    <property type="protein sequence ID" value="QHR93122.1"/>
    <property type="molecule type" value="Genomic_DNA"/>
</dbReference>
<dbReference type="SUPFAM" id="SSF53448">
    <property type="entry name" value="Nucleotide-diphospho-sugar transferases"/>
    <property type="match status" value="1"/>
</dbReference>
<accession>A0A6B9XSU1</accession>
<dbReference type="InterPro" id="IPR001173">
    <property type="entry name" value="Glyco_trans_2-like"/>
</dbReference>
<reference evidence="5" key="1">
    <citation type="submission" date="2019-03" db="EMBL/GenBank/DDBJ databases">
        <title>Genetic characterization of the O-antigen and development of a molecular serotyping scheme for Enterobacter cloacae.</title>
        <authorList>
            <person name="Li Y."/>
            <person name="Huang J."/>
            <person name="Wang X."/>
            <person name="Xu C."/>
            <person name="Han T."/>
            <person name="Guo X."/>
        </authorList>
    </citation>
    <scope>NUCLEOTIDE SEQUENCE</scope>
    <source>
        <strain evidence="5">NCTC 11574</strain>
    </source>
</reference>
<dbReference type="Gene3D" id="3.90.550.10">
    <property type="entry name" value="Spore Coat Polysaccharide Biosynthesis Protein SpsA, Chain A"/>
    <property type="match status" value="1"/>
</dbReference>
<keyword evidence="3 5" id="KW-0808">Transferase</keyword>
<name>A0A6B9XSU1_ENTCL</name>
<dbReference type="InterPro" id="IPR050834">
    <property type="entry name" value="Glycosyltransf_2"/>
</dbReference>
<protein>
    <submittedName>
        <fullName evidence="5">UDP-Gal:alpha-D-GlcNAc-diphosphoundecaprenol beta-1,3-galactosyltransferase</fullName>
    </submittedName>
</protein>
<evidence type="ECO:0000256" key="3">
    <source>
        <dbReference type="ARBA" id="ARBA00022679"/>
    </source>
</evidence>
<comment type="similarity">
    <text evidence="1">Belongs to the glycosyltransferase 2 family.</text>
</comment>
<dbReference type="InterPro" id="IPR029044">
    <property type="entry name" value="Nucleotide-diphossugar_trans"/>
</dbReference>